<feature type="compositionally biased region" description="Basic and acidic residues" evidence="1">
    <location>
        <begin position="7"/>
        <end position="18"/>
    </location>
</feature>
<keyword evidence="2" id="KW-0812">Transmembrane</keyword>
<proteinExistence type="predicted"/>
<feature type="region of interest" description="Disordered" evidence="1">
    <location>
        <begin position="1"/>
        <end position="35"/>
    </location>
</feature>
<evidence type="ECO:0000256" key="1">
    <source>
        <dbReference type="SAM" id="MobiDB-lite"/>
    </source>
</evidence>
<dbReference type="EMBL" id="QZFV01000089">
    <property type="protein sequence ID" value="RJQ84110.1"/>
    <property type="molecule type" value="Genomic_DNA"/>
</dbReference>
<gene>
    <name evidence="3" type="ORF">D5S19_18155</name>
</gene>
<evidence type="ECO:0000313" key="4">
    <source>
        <dbReference type="Proteomes" id="UP000285112"/>
    </source>
</evidence>
<evidence type="ECO:0000313" key="3">
    <source>
        <dbReference type="EMBL" id="RJQ84110.1"/>
    </source>
</evidence>
<organism evidence="3 4">
    <name type="scientific">Amycolatopsis panacis</name>
    <dbReference type="NCBI Taxonomy" id="2340917"/>
    <lineage>
        <taxon>Bacteria</taxon>
        <taxon>Bacillati</taxon>
        <taxon>Actinomycetota</taxon>
        <taxon>Actinomycetes</taxon>
        <taxon>Pseudonocardiales</taxon>
        <taxon>Pseudonocardiaceae</taxon>
        <taxon>Amycolatopsis</taxon>
    </lineage>
</organism>
<dbReference type="Proteomes" id="UP000285112">
    <property type="component" value="Unassembled WGS sequence"/>
</dbReference>
<evidence type="ECO:0000256" key="2">
    <source>
        <dbReference type="SAM" id="Phobius"/>
    </source>
</evidence>
<feature type="transmembrane region" description="Helical" evidence="2">
    <location>
        <begin position="155"/>
        <end position="173"/>
    </location>
</feature>
<accession>A0A419I2H7</accession>
<sequence>MTGAPSPRDRGLTDDERRKRGRAPDPVSPGQSVAKAQPPSQVQIAFVLILVGAVVLLAGQIVTILFKQQLIDDAIRHGTESGLKFDPEDVAANADTLIWALFVGALCFGALMSLFAWKAREGTRSARTVVALLIAGGLVFQLGLVRSVFSVVSSLALVIALILLYLPKVAEYFPKAGKKL</sequence>
<protein>
    <submittedName>
        <fullName evidence="3">Uncharacterized protein</fullName>
    </submittedName>
</protein>
<feature type="transmembrane region" description="Helical" evidence="2">
    <location>
        <begin position="97"/>
        <end position="117"/>
    </location>
</feature>
<dbReference type="OrthoDB" id="3690922at2"/>
<comment type="caution">
    <text evidence="3">The sequence shown here is derived from an EMBL/GenBank/DDBJ whole genome shotgun (WGS) entry which is preliminary data.</text>
</comment>
<dbReference type="AlphaFoldDB" id="A0A419I2H7"/>
<reference evidence="3 4" key="1">
    <citation type="submission" date="2018-09" db="EMBL/GenBank/DDBJ databases">
        <title>YIM PH 21725 draft genome.</title>
        <authorList>
            <person name="Miao C."/>
        </authorList>
    </citation>
    <scope>NUCLEOTIDE SEQUENCE [LARGE SCALE GENOMIC DNA]</scope>
    <source>
        <strain evidence="4">YIM PH21725</strain>
    </source>
</reference>
<feature type="transmembrane region" description="Helical" evidence="2">
    <location>
        <begin position="44"/>
        <end position="66"/>
    </location>
</feature>
<feature type="transmembrane region" description="Helical" evidence="2">
    <location>
        <begin position="129"/>
        <end position="149"/>
    </location>
</feature>
<keyword evidence="2" id="KW-0472">Membrane</keyword>
<keyword evidence="4" id="KW-1185">Reference proteome</keyword>
<keyword evidence="2" id="KW-1133">Transmembrane helix</keyword>
<name>A0A419I2H7_9PSEU</name>